<reference evidence="2 3" key="2">
    <citation type="submission" date="2018-11" db="EMBL/GenBank/DDBJ databases">
        <authorList>
            <consortium name="Pathogen Informatics"/>
        </authorList>
    </citation>
    <scope>NUCLEOTIDE SEQUENCE [LARGE SCALE GENOMIC DNA]</scope>
</reference>
<evidence type="ECO:0000313" key="2">
    <source>
        <dbReference type="EMBL" id="VDN17465.1"/>
    </source>
</evidence>
<protein>
    <submittedName>
        <fullName evidence="2 4">Uncharacterized protein</fullName>
    </submittedName>
</protein>
<keyword evidence="1" id="KW-0472">Membrane</keyword>
<dbReference type="AlphaFoldDB" id="A0A183DP16"/>
<keyword evidence="3" id="KW-1185">Reference proteome</keyword>
<accession>A0A183DP16</accession>
<dbReference type="Proteomes" id="UP000271098">
    <property type="component" value="Unassembled WGS sequence"/>
</dbReference>
<reference evidence="4" key="1">
    <citation type="submission" date="2016-06" db="UniProtKB">
        <authorList>
            <consortium name="WormBaseParasite"/>
        </authorList>
    </citation>
    <scope>IDENTIFICATION</scope>
</reference>
<gene>
    <name evidence="2" type="ORF">GPUH_LOCUS10457</name>
</gene>
<dbReference type="EMBL" id="UYRT01077985">
    <property type="protein sequence ID" value="VDN17465.1"/>
    <property type="molecule type" value="Genomic_DNA"/>
</dbReference>
<feature type="transmembrane region" description="Helical" evidence="1">
    <location>
        <begin position="20"/>
        <end position="39"/>
    </location>
</feature>
<dbReference type="OrthoDB" id="271604at2759"/>
<proteinExistence type="predicted"/>
<dbReference type="WBParaSite" id="GPUH_0001047001-mRNA-1">
    <property type="protein sequence ID" value="GPUH_0001047001-mRNA-1"/>
    <property type="gene ID" value="GPUH_0001047001"/>
</dbReference>
<name>A0A183DP16_9BILA</name>
<sequence>MGLPLFQYIGYYPKRSTRVLLWFSYIFGFISWLCLLKPLTDSKLYH</sequence>
<keyword evidence="1" id="KW-1133">Transmembrane helix</keyword>
<evidence type="ECO:0000313" key="4">
    <source>
        <dbReference type="WBParaSite" id="GPUH_0001047001-mRNA-1"/>
    </source>
</evidence>
<keyword evidence="1" id="KW-0812">Transmembrane</keyword>
<evidence type="ECO:0000313" key="3">
    <source>
        <dbReference type="Proteomes" id="UP000271098"/>
    </source>
</evidence>
<evidence type="ECO:0000256" key="1">
    <source>
        <dbReference type="SAM" id="Phobius"/>
    </source>
</evidence>
<organism evidence="4">
    <name type="scientific">Gongylonema pulchrum</name>
    <dbReference type="NCBI Taxonomy" id="637853"/>
    <lineage>
        <taxon>Eukaryota</taxon>
        <taxon>Metazoa</taxon>
        <taxon>Ecdysozoa</taxon>
        <taxon>Nematoda</taxon>
        <taxon>Chromadorea</taxon>
        <taxon>Rhabditida</taxon>
        <taxon>Spirurina</taxon>
        <taxon>Spiruromorpha</taxon>
        <taxon>Spiruroidea</taxon>
        <taxon>Gongylonematidae</taxon>
        <taxon>Gongylonema</taxon>
    </lineage>
</organism>